<organism evidence="2 3">
    <name type="scientific">Rufibacter hautae</name>
    <dbReference type="NCBI Taxonomy" id="2595005"/>
    <lineage>
        <taxon>Bacteria</taxon>
        <taxon>Pseudomonadati</taxon>
        <taxon>Bacteroidota</taxon>
        <taxon>Cytophagia</taxon>
        <taxon>Cytophagales</taxon>
        <taxon>Hymenobacteraceae</taxon>
        <taxon>Rufibacter</taxon>
    </lineage>
</organism>
<dbReference type="EMBL" id="VKKY01000001">
    <property type="protein sequence ID" value="KAA3440112.1"/>
    <property type="molecule type" value="Genomic_DNA"/>
</dbReference>
<dbReference type="AlphaFoldDB" id="A0A5B6THG1"/>
<keyword evidence="1" id="KW-0812">Transmembrane</keyword>
<keyword evidence="1" id="KW-1133">Transmembrane helix</keyword>
<comment type="caution">
    <text evidence="2">The sequence shown here is derived from an EMBL/GenBank/DDBJ whole genome shotgun (WGS) entry which is preliminary data.</text>
</comment>
<reference evidence="2 3" key="1">
    <citation type="submission" date="2019-07" db="EMBL/GenBank/DDBJ databases">
        <title>Rufibacter sp. nov., isolated from lake sediment.</title>
        <authorList>
            <person name="Qu J.-H."/>
        </authorList>
    </citation>
    <scope>NUCLEOTIDE SEQUENCE [LARGE SCALE GENOMIC DNA]</scope>
    <source>
        <strain evidence="2 3">NBS58-1</strain>
    </source>
</reference>
<feature type="transmembrane region" description="Helical" evidence="1">
    <location>
        <begin position="31"/>
        <end position="52"/>
    </location>
</feature>
<sequence length="61" mass="7081">MAFRPSALLLNFMLTVSFLILMWRLEDPNIFVTLAAFVGFMMFVVIKIIIVLRDRKSKSSK</sequence>
<protein>
    <submittedName>
        <fullName evidence="2">Uncharacterized protein</fullName>
    </submittedName>
</protein>
<keyword evidence="3" id="KW-1185">Reference proteome</keyword>
<evidence type="ECO:0000313" key="2">
    <source>
        <dbReference type="EMBL" id="KAA3440112.1"/>
    </source>
</evidence>
<dbReference type="RefSeq" id="WP_149089749.1">
    <property type="nucleotide sequence ID" value="NZ_VKKY01000001.1"/>
</dbReference>
<proteinExistence type="predicted"/>
<accession>A0A5B6THG1</accession>
<dbReference type="OrthoDB" id="894330at2"/>
<dbReference type="Proteomes" id="UP000324133">
    <property type="component" value="Unassembled WGS sequence"/>
</dbReference>
<feature type="transmembrane region" description="Helical" evidence="1">
    <location>
        <begin position="7"/>
        <end position="25"/>
    </location>
</feature>
<evidence type="ECO:0000256" key="1">
    <source>
        <dbReference type="SAM" id="Phobius"/>
    </source>
</evidence>
<gene>
    <name evidence="2" type="ORF">FOA19_05445</name>
</gene>
<keyword evidence="1" id="KW-0472">Membrane</keyword>
<name>A0A5B6THG1_9BACT</name>
<evidence type="ECO:0000313" key="3">
    <source>
        <dbReference type="Proteomes" id="UP000324133"/>
    </source>
</evidence>